<dbReference type="RefSeq" id="XP_066672913.1">
    <property type="nucleotide sequence ID" value="XM_066809295.1"/>
</dbReference>
<evidence type="ECO:0000256" key="1">
    <source>
        <dbReference type="SAM" id="MobiDB-lite"/>
    </source>
</evidence>
<comment type="caution">
    <text evidence="2">The sequence shown here is derived from an EMBL/GenBank/DDBJ whole genome shotgun (WGS) entry which is preliminary data.</text>
</comment>
<keyword evidence="3" id="KW-1185">Reference proteome</keyword>
<name>A0ABR1X3U2_9PEZI</name>
<gene>
    <name evidence="2" type="ORF">PG997_004980</name>
</gene>
<protein>
    <recommendedName>
        <fullName evidence="4">Phytanoyl-CoA dioxygenase</fullName>
    </recommendedName>
</protein>
<dbReference type="Proteomes" id="UP001433268">
    <property type="component" value="Unassembled WGS sequence"/>
</dbReference>
<dbReference type="EMBL" id="JAQQWN010000004">
    <property type="protein sequence ID" value="KAK8090019.1"/>
    <property type="molecule type" value="Genomic_DNA"/>
</dbReference>
<dbReference type="SUPFAM" id="SSF51197">
    <property type="entry name" value="Clavaminate synthase-like"/>
    <property type="match status" value="1"/>
</dbReference>
<feature type="region of interest" description="Disordered" evidence="1">
    <location>
        <begin position="99"/>
        <end position="118"/>
    </location>
</feature>
<reference evidence="2 3" key="1">
    <citation type="submission" date="2023-01" db="EMBL/GenBank/DDBJ databases">
        <title>Analysis of 21 Apiospora genomes using comparative genomics revels a genus with tremendous synthesis potential of carbohydrate active enzymes and secondary metabolites.</title>
        <authorList>
            <person name="Sorensen T."/>
        </authorList>
    </citation>
    <scope>NUCLEOTIDE SEQUENCE [LARGE SCALE GENOMIC DNA]</scope>
    <source>
        <strain evidence="2 3">CBS 114990</strain>
    </source>
</reference>
<dbReference type="Gene3D" id="2.60.120.620">
    <property type="entry name" value="q2cbj1_9rhob like domain"/>
    <property type="match status" value="1"/>
</dbReference>
<sequence length="317" mass="35932">MEPPAPLTQEQKQFFLKNGYLKLSRCFTREQAAQVTEGVWTRLGMSADDKSTWTQHKINMPSHRTFDAAALCAARLVRHLRALRRRRARRRGTLAVLARQPDREPGHGRGRGKPVPPRELDNWHVDGDFFVHYLDSPEQALLRCAAPGGGTMLCPDAVPKIARWLYEHPEGVSPRMVPRGHPDFTKEKNLKWYMELARGCDEFVEASGEVGDVFLLHPLMMHSATSNALRNARIITNPPVSFRAPQVFDRGEKEGDYSLVELKTIQSVGGLDKMKGWRPTMPREAIVPMRVRIQEEMKRKELQRLEEAKGVAAVATA</sequence>
<organism evidence="2 3">
    <name type="scientific">Apiospora hydei</name>
    <dbReference type="NCBI Taxonomy" id="1337664"/>
    <lineage>
        <taxon>Eukaryota</taxon>
        <taxon>Fungi</taxon>
        <taxon>Dikarya</taxon>
        <taxon>Ascomycota</taxon>
        <taxon>Pezizomycotina</taxon>
        <taxon>Sordariomycetes</taxon>
        <taxon>Xylariomycetidae</taxon>
        <taxon>Amphisphaeriales</taxon>
        <taxon>Apiosporaceae</taxon>
        <taxon>Apiospora</taxon>
    </lineage>
</organism>
<evidence type="ECO:0000313" key="3">
    <source>
        <dbReference type="Proteomes" id="UP001433268"/>
    </source>
</evidence>
<evidence type="ECO:0008006" key="4">
    <source>
        <dbReference type="Google" id="ProtNLM"/>
    </source>
</evidence>
<proteinExistence type="predicted"/>
<dbReference type="GeneID" id="92042355"/>
<evidence type="ECO:0000313" key="2">
    <source>
        <dbReference type="EMBL" id="KAK8090019.1"/>
    </source>
</evidence>
<accession>A0ABR1X3U2</accession>